<feature type="compositionally biased region" description="Basic and acidic residues" evidence="2">
    <location>
        <begin position="8"/>
        <end position="18"/>
    </location>
</feature>
<feature type="domain" description="RNA-polymerase II-associated protein 3-like C-terminal" evidence="3">
    <location>
        <begin position="310"/>
        <end position="395"/>
    </location>
</feature>
<name>A0A1D1XQG1_9ARAE</name>
<sequence>MAAANSRAQDRNRTRDFEGFLNNLQDWDSKGGDRRSKVKAQACKQGVISPKMGEEVGARRKDAMTEIKKQTPLITEVPSKIGHEAYRNVKSSDAIKRISTSLFDEETPPTAASEKELGNEYFKQNNFLQAIECYSRSIALSPTSVAFANRAMAYLKVKRYEEAEIDCTEALNLDDRYVKAYSRRATARKELGKLKLSLEDSEFALRLEPNNQELKKLYSETKALYEGEVVKKVSGAAKSPSHGIQGTAVSELGVGIVSGVNPVSISSQTIALTAIHSGNKNFATKEEQKPLMHDLASRAMNTAPKNITTPKSAYEFEVSWRHLSSDCLMQANLLKSIPPDSLPQLFKNALSAPMLIEIIKCTTTFFKEEMELAIKILDNLTKVSRFDMILMCLSALDCQDLRKLWDEHFSDKYVPKVHAETLAQLRHRYLPGGW</sequence>
<dbReference type="PANTHER" id="PTHR47329">
    <property type="entry name" value="OS05G0129900 PROTEIN"/>
    <property type="match status" value="1"/>
</dbReference>
<dbReference type="InterPro" id="IPR011990">
    <property type="entry name" value="TPR-like_helical_dom_sf"/>
</dbReference>
<organism evidence="4">
    <name type="scientific">Anthurium amnicola</name>
    <dbReference type="NCBI Taxonomy" id="1678845"/>
    <lineage>
        <taxon>Eukaryota</taxon>
        <taxon>Viridiplantae</taxon>
        <taxon>Streptophyta</taxon>
        <taxon>Embryophyta</taxon>
        <taxon>Tracheophyta</taxon>
        <taxon>Spermatophyta</taxon>
        <taxon>Magnoliopsida</taxon>
        <taxon>Liliopsida</taxon>
        <taxon>Araceae</taxon>
        <taxon>Pothoideae</taxon>
        <taxon>Potheae</taxon>
        <taxon>Anthurium</taxon>
    </lineage>
</organism>
<dbReference type="InterPro" id="IPR025986">
    <property type="entry name" value="RPAP3-like_C"/>
</dbReference>
<dbReference type="Pfam" id="PF00515">
    <property type="entry name" value="TPR_1"/>
    <property type="match status" value="1"/>
</dbReference>
<accession>A0A1D1XQG1</accession>
<dbReference type="PANTHER" id="PTHR47329:SF1">
    <property type="entry name" value="OS05G0129900 PROTEIN"/>
    <property type="match status" value="1"/>
</dbReference>
<dbReference type="EMBL" id="GDJX01023312">
    <property type="protein sequence ID" value="JAT44624.1"/>
    <property type="molecule type" value="Transcribed_RNA"/>
</dbReference>
<feature type="region of interest" description="Disordered" evidence="2">
    <location>
        <begin position="1"/>
        <end position="36"/>
    </location>
</feature>
<keyword evidence="1" id="KW-0802">TPR repeat</keyword>
<evidence type="ECO:0000259" key="3">
    <source>
        <dbReference type="Pfam" id="PF13877"/>
    </source>
</evidence>
<dbReference type="SMART" id="SM00028">
    <property type="entry name" value="TPR"/>
    <property type="match status" value="3"/>
</dbReference>
<dbReference type="AlphaFoldDB" id="A0A1D1XQG1"/>
<proteinExistence type="predicted"/>
<protein>
    <submittedName>
        <fullName evidence="4">RNA polymerase II-associated protein 3</fullName>
    </submittedName>
</protein>
<evidence type="ECO:0000256" key="2">
    <source>
        <dbReference type="SAM" id="MobiDB-lite"/>
    </source>
</evidence>
<dbReference type="Gene3D" id="1.25.40.10">
    <property type="entry name" value="Tetratricopeptide repeat domain"/>
    <property type="match status" value="1"/>
</dbReference>
<dbReference type="SUPFAM" id="SSF48452">
    <property type="entry name" value="TPR-like"/>
    <property type="match status" value="1"/>
</dbReference>
<dbReference type="PROSITE" id="PS50005">
    <property type="entry name" value="TPR"/>
    <property type="match status" value="1"/>
</dbReference>
<gene>
    <name evidence="4" type="primary">Rpap3_1</name>
    <name evidence="4" type="ORF">g.47448</name>
</gene>
<evidence type="ECO:0000256" key="1">
    <source>
        <dbReference type="PROSITE-ProRule" id="PRU00339"/>
    </source>
</evidence>
<dbReference type="Pfam" id="PF13181">
    <property type="entry name" value="TPR_8"/>
    <property type="match status" value="1"/>
</dbReference>
<reference evidence="4" key="1">
    <citation type="submission" date="2015-07" db="EMBL/GenBank/DDBJ databases">
        <title>Transcriptome Assembly of Anthurium amnicola.</title>
        <authorList>
            <person name="Suzuki J."/>
        </authorList>
    </citation>
    <scope>NUCLEOTIDE SEQUENCE</scope>
</reference>
<evidence type="ECO:0000313" key="4">
    <source>
        <dbReference type="EMBL" id="JAT44624.1"/>
    </source>
</evidence>
<dbReference type="InterPro" id="IPR019734">
    <property type="entry name" value="TPR_rpt"/>
</dbReference>
<dbReference type="Pfam" id="PF13877">
    <property type="entry name" value="RPAP3_C"/>
    <property type="match status" value="1"/>
</dbReference>
<feature type="repeat" description="TPR" evidence="1">
    <location>
        <begin position="111"/>
        <end position="144"/>
    </location>
</feature>